<reference evidence="3 4" key="1">
    <citation type="submission" date="2019-03" db="EMBL/GenBank/DDBJ databases">
        <title>Genome sequence of Sphingomonas sp. 17J27-24.</title>
        <authorList>
            <person name="Kim M."/>
            <person name="Maeng S."/>
            <person name="Sathiyaraj S."/>
        </authorList>
    </citation>
    <scope>NUCLEOTIDE SEQUENCE [LARGE SCALE GENOMIC DNA]</scope>
    <source>
        <strain evidence="3 4">17J27-24</strain>
    </source>
</reference>
<dbReference type="PANTHER" id="PTHR43639:SF1">
    <property type="entry name" value="SHORT-CHAIN DEHYDROGENASE_REDUCTASE FAMILY PROTEIN"/>
    <property type="match status" value="1"/>
</dbReference>
<keyword evidence="4" id="KW-1185">Reference proteome</keyword>
<dbReference type="Pfam" id="PF13561">
    <property type="entry name" value="adh_short_C2"/>
    <property type="match status" value="1"/>
</dbReference>
<dbReference type="Gene3D" id="3.40.50.720">
    <property type="entry name" value="NAD(P)-binding Rossmann-like Domain"/>
    <property type="match status" value="1"/>
</dbReference>
<dbReference type="PRINTS" id="PR00081">
    <property type="entry name" value="GDHRDH"/>
</dbReference>
<name>A0A4Y8ZQH2_9SPHN</name>
<dbReference type="RefSeq" id="WP_135086606.1">
    <property type="nucleotide sequence ID" value="NZ_SPDV01000018.1"/>
</dbReference>
<comment type="caution">
    <text evidence="3">The sequence shown here is derived from an EMBL/GenBank/DDBJ whole genome shotgun (WGS) entry which is preliminary data.</text>
</comment>
<evidence type="ECO:0000313" key="4">
    <source>
        <dbReference type="Proteomes" id="UP000298213"/>
    </source>
</evidence>
<dbReference type="GO" id="GO:0016491">
    <property type="term" value="F:oxidoreductase activity"/>
    <property type="evidence" value="ECO:0007669"/>
    <property type="project" value="UniProtKB-KW"/>
</dbReference>
<keyword evidence="2" id="KW-0560">Oxidoreductase</keyword>
<sequence length="247" mass="26368">MEKSKKALITGGAGFLGIEQAYLLAQDGFEVVLVDADAERLEMARAALAQRMIDASSMAVDLAAPDAGAAVGRAYPDGFDVLVNNVGYVIVKPLQAIERAEFERQQQVNAHAAFYLSQALAPVMIERGWGRIVNIGSTMLDGMFANFAGYLMSKGALLGLTRALARELGPHGVTVNFVSPGALESPAEHAAWGERWSTFDEEVKGYQSVKRRGGAADIANAVRFLCQDGSGFISGQQLRVDGGWVMA</sequence>
<comment type="similarity">
    <text evidence="1">Belongs to the short-chain dehydrogenases/reductases (SDR) family.</text>
</comment>
<dbReference type="InterPro" id="IPR036291">
    <property type="entry name" value="NAD(P)-bd_dom_sf"/>
</dbReference>
<evidence type="ECO:0000313" key="3">
    <source>
        <dbReference type="EMBL" id="TFI58271.1"/>
    </source>
</evidence>
<evidence type="ECO:0000256" key="1">
    <source>
        <dbReference type="ARBA" id="ARBA00006484"/>
    </source>
</evidence>
<protein>
    <submittedName>
        <fullName evidence="3">SDR family oxidoreductase</fullName>
    </submittedName>
</protein>
<dbReference type="OrthoDB" id="9804774at2"/>
<dbReference type="Proteomes" id="UP000298213">
    <property type="component" value="Unassembled WGS sequence"/>
</dbReference>
<dbReference type="FunFam" id="3.40.50.720:FF:000084">
    <property type="entry name" value="Short-chain dehydrogenase reductase"/>
    <property type="match status" value="1"/>
</dbReference>
<accession>A0A4Y8ZQH2</accession>
<gene>
    <name evidence="3" type="ORF">E2493_10815</name>
</gene>
<dbReference type="PANTHER" id="PTHR43639">
    <property type="entry name" value="OXIDOREDUCTASE, SHORT-CHAIN DEHYDROGENASE/REDUCTASE FAMILY (AFU_ORTHOLOGUE AFUA_5G02870)"/>
    <property type="match status" value="1"/>
</dbReference>
<dbReference type="CDD" id="cd05233">
    <property type="entry name" value="SDR_c"/>
    <property type="match status" value="1"/>
</dbReference>
<evidence type="ECO:0000256" key="2">
    <source>
        <dbReference type="ARBA" id="ARBA00023002"/>
    </source>
</evidence>
<dbReference type="SUPFAM" id="SSF51735">
    <property type="entry name" value="NAD(P)-binding Rossmann-fold domains"/>
    <property type="match status" value="1"/>
</dbReference>
<dbReference type="AlphaFoldDB" id="A0A4Y8ZQH2"/>
<dbReference type="InterPro" id="IPR002347">
    <property type="entry name" value="SDR_fam"/>
</dbReference>
<proteinExistence type="inferred from homology"/>
<organism evidence="3 4">
    <name type="scientific">Sphingomonas parva</name>
    <dbReference type="NCBI Taxonomy" id="2555898"/>
    <lineage>
        <taxon>Bacteria</taxon>
        <taxon>Pseudomonadati</taxon>
        <taxon>Pseudomonadota</taxon>
        <taxon>Alphaproteobacteria</taxon>
        <taxon>Sphingomonadales</taxon>
        <taxon>Sphingomonadaceae</taxon>
        <taxon>Sphingomonas</taxon>
    </lineage>
</organism>
<dbReference type="PRINTS" id="PR00080">
    <property type="entry name" value="SDRFAMILY"/>
</dbReference>
<dbReference type="EMBL" id="SPDV01000018">
    <property type="protein sequence ID" value="TFI58271.1"/>
    <property type="molecule type" value="Genomic_DNA"/>
</dbReference>